<comment type="caution">
    <text evidence="1">The sequence shown here is derived from an EMBL/GenBank/DDBJ whole genome shotgun (WGS) entry which is preliminary data.</text>
</comment>
<keyword evidence="2" id="KW-1185">Reference proteome</keyword>
<name>A0A2R9SLZ2_9BACL</name>
<gene>
    <name evidence="1" type="ORF">PVOR_30218</name>
</gene>
<dbReference type="KEGG" id="pvo:PVOR_30218"/>
<accession>A0A2R9SLZ2</accession>
<organism evidence="1 2">
    <name type="scientific">Paenibacillus vortex V453</name>
    <dbReference type="NCBI Taxonomy" id="715225"/>
    <lineage>
        <taxon>Bacteria</taxon>
        <taxon>Bacillati</taxon>
        <taxon>Bacillota</taxon>
        <taxon>Bacilli</taxon>
        <taxon>Bacillales</taxon>
        <taxon>Paenibacillaceae</taxon>
        <taxon>Paenibacillus</taxon>
    </lineage>
</organism>
<dbReference type="AlphaFoldDB" id="A0A2R9SLZ2"/>
<reference evidence="1 2" key="1">
    <citation type="journal article" date="2010" name="BMC Genomics">
        <title>Genome sequence of the pattern forming Paenibacillus vortex bacterium reveals potential for thriving in complex environments.</title>
        <authorList>
            <person name="Sirota-Madi A."/>
            <person name="Olender T."/>
            <person name="Helman Y."/>
            <person name="Ingham C."/>
            <person name="Brainis I."/>
            <person name="Roth D."/>
            <person name="Hagi E."/>
            <person name="Brodsky L."/>
            <person name="Leshkowitz D."/>
            <person name="Galatenko V."/>
            <person name="Nikolaev V."/>
            <person name="Mugasimangalam R.C."/>
            <person name="Bransburg-Zabary S."/>
            <person name="Gutnick D.L."/>
            <person name="Lancet D."/>
            <person name="Ben-Jacob E."/>
        </authorList>
    </citation>
    <scope>NUCLEOTIDE SEQUENCE [LARGE SCALE GENOMIC DNA]</scope>
    <source>
        <strain evidence="1 2">V453</strain>
    </source>
</reference>
<proteinExistence type="predicted"/>
<sequence>MKLQAGQIKEYGTFMNLTLAKKNKPGDGKNGLGVKKG</sequence>
<dbReference type="Proteomes" id="UP000003094">
    <property type="component" value="Unassembled WGS sequence"/>
</dbReference>
<dbReference type="EMBL" id="ADHJ01000053">
    <property type="protein sequence ID" value="EFU38370.1"/>
    <property type="molecule type" value="Genomic_DNA"/>
</dbReference>
<protein>
    <submittedName>
        <fullName evidence="1">Uncharacterized protein</fullName>
    </submittedName>
</protein>
<evidence type="ECO:0000313" key="1">
    <source>
        <dbReference type="EMBL" id="EFU38370.1"/>
    </source>
</evidence>
<evidence type="ECO:0000313" key="2">
    <source>
        <dbReference type="Proteomes" id="UP000003094"/>
    </source>
</evidence>